<dbReference type="EMBL" id="JACHNU010000008">
    <property type="protein sequence ID" value="MBB4664779.1"/>
    <property type="molecule type" value="Genomic_DNA"/>
</dbReference>
<dbReference type="AlphaFoldDB" id="A0A840IJ65"/>
<dbReference type="SUPFAM" id="SSF52172">
    <property type="entry name" value="CheY-like"/>
    <property type="match status" value="1"/>
</dbReference>
<feature type="modified residue" description="4-aspartylphosphate" evidence="4">
    <location>
        <position position="68"/>
    </location>
</feature>
<feature type="domain" description="Response regulatory" evidence="5">
    <location>
        <begin position="17"/>
        <end position="140"/>
    </location>
</feature>
<dbReference type="GO" id="GO:0003677">
    <property type="term" value="F:DNA binding"/>
    <property type="evidence" value="ECO:0007669"/>
    <property type="project" value="UniProtKB-KW"/>
</dbReference>
<dbReference type="Proteomes" id="UP000585272">
    <property type="component" value="Unassembled WGS sequence"/>
</dbReference>
<evidence type="ECO:0000256" key="4">
    <source>
        <dbReference type="PROSITE-ProRule" id="PRU00169"/>
    </source>
</evidence>
<keyword evidence="4" id="KW-0597">Phosphoprotein</keyword>
<comment type="caution">
    <text evidence="6">The sequence shown here is derived from an EMBL/GenBank/DDBJ whole genome shotgun (WGS) entry which is preliminary data.</text>
</comment>
<name>A0A840IJ65_9ACTN</name>
<keyword evidence="7" id="KW-1185">Reference proteome</keyword>
<keyword evidence="1" id="KW-0805">Transcription regulation</keyword>
<dbReference type="InterPro" id="IPR011006">
    <property type="entry name" value="CheY-like_superfamily"/>
</dbReference>
<organism evidence="6 7">
    <name type="scientific">Conexibacter arvalis</name>
    <dbReference type="NCBI Taxonomy" id="912552"/>
    <lineage>
        <taxon>Bacteria</taxon>
        <taxon>Bacillati</taxon>
        <taxon>Actinomycetota</taxon>
        <taxon>Thermoleophilia</taxon>
        <taxon>Solirubrobacterales</taxon>
        <taxon>Conexibacteraceae</taxon>
        <taxon>Conexibacter</taxon>
    </lineage>
</organism>
<protein>
    <submittedName>
        <fullName evidence="6">DNA-binding NarL/FixJ family response regulator</fullName>
    </submittedName>
</protein>
<dbReference type="PROSITE" id="PS50110">
    <property type="entry name" value="RESPONSE_REGULATORY"/>
    <property type="match status" value="1"/>
</dbReference>
<evidence type="ECO:0000259" key="5">
    <source>
        <dbReference type="PROSITE" id="PS50110"/>
    </source>
</evidence>
<sequence>MVGAPRGPSPSAAGAIRVVAADDCVLIRRALADALGEAPELELVAVCARADELRTAIDRHRPDVVVTDIRMPPTMTDDGLRLAAELRRTHPTVGVVVLSVYCEPEYVVSLLRGGVDRRAYLLKERLADVAQLVAAIRAVADGGSVIDARVAQMLRPDGT</sequence>
<gene>
    <name evidence="6" type="ORF">BDZ31_004394</name>
</gene>
<evidence type="ECO:0000256" key="2">
    <source>
        <dbReference type="ARBA" id="ARBA00023125"/>
    </source>
</evidence>
<dbReference type="Pfam" id="PF00072">
    <property type="entry name" value="Response_reg"/>
    <property type="match status" value="1"/>
</dbReference>
<dbReference type="Gene3D" id="3.40.50.2300">
    <property type="match status" value="1"/>
</dbReference>
<dbReference type="PANTHER" id="PTHR43214">
    <property type="entry name" value="TWO-COMPONENT RESPONSE REGULATOR"/>
    <property type="match status" value="1"/>
</dbReference>
<keyword evidence="3" id="KW-0804">Transcription</keyword>
<dbReference type="SMART" id="SM00448">
    <property type="entry name" value="REC"/>
    <property type="match status" value="1"/>
</dbReference>
<evidence type="ECO:0000313" key="6">
    <source>
        <dbReference type="EMBL" id="MBB4664779.1"/>
    </source>
</evidence>
<evidence type="ECO:0000256" key="1">
    <source>
        <dbReference type="ARBA" id="ARBA00023015"/>
    </source>
</evidence>
<keyword evidence="2 6" id="KW-0238">DNA-binding</keyword>
<dbReference type="InterPro" id="IPR001789">
    <property type="entry name" value="Sig_transdc_resp-reg_receiver"/>
</dbReference>
<dbReference type="InterPro" id="IPR039420">
    <property type="entry name" value="WalR-like"/>
</dbReference>
<dbReference type="InterPro" id="IPR058245">
    <property type="entry name" value="NreC/VraR/RcsB-like_REC"/>
</dbReference>
<proteinExistence type="predicted"/>
<dbReference type="PANTHER" id="PTHR43214:SF24">
    <property type="entry name" value="TRANSCRIPTIONAL REGULATORY PROTEIN NARL-RELATED"/>
    <property type="match status" value="1"/>
</dbReference>
<evidence type="ECO:0000256" key="3">
    <source>
        <dbReference type="ARBA" id="ARBA00023163"/>
    </source>
</evidence>
<dbReference type="GO" id="GO:0000160">
    <property type="term" value="P:phosphorelay signal transduction system"/>
    <property type="evidence" value="ECO:0007669"/>
    <property type="project" value="InterPro"/>
</dbReference>
<accession>A0A840IJ65</accession>
<reference evidence="6 7" key="1">
    <citation type="submission" date="2020-08" db="EMBL/GenBank/DDBJ databases">
        <title>Genomic Encyclopedia of Archaeal and Bacterial Type Strains, Phase II (KMG-II): from individual species to whole genera.</title>
        <authorList>
            <person name="Goeker M."/>
        </authorList>
    </citation>
    <scope>NUCLEOTIDE SEQUENCE [LARGE SCALE GENOMIC DNA]</scope>
    <source>
        <strain evidence="6 7">DSM 23288</strain>
    </source>
</reference>
<dbReference type="CDD" id="cd17535">
    <property type="entry name" value="REC_NarL-like"/>
    <property type="match status" value="1"/>
</dbReference>
<evidence type="ECO:0000313" key="7">
    <source>
        <dbReference type="Proteomes" id="UP000585272"/>
    </source>
</evidence>